<comment type="caution">
    <text evidence="8">The sequence shown here is derived from an EMBL/GenBank/DDBJ whole genome shotgun (WGS) entry which is preliminary data.</text>
</comment>
<dbReference type="GO" id="GO:0005634">
    <property type="term" value="C:nucleus"/>
    <property type="evidence" value="ECO:0007669"/>
    <property type="project" value="TreeGrafter"/>
</dbReference>
<feature type="region of interest" description="Disordered" evidence="5">
    <location>
        <begin position="125"/>
        <end position="325"/>
    </location>
</feature>
<dbReference type="InterPro" id="IPR038718">
    <property type="entry name" value="SNF2-like_sf"/>
</dbReference>
<dbReference type="Gene3D" id="3.40.50.10810">
    <property type="entry name" value="Tandem AAA-ATPase domain"/>
    <property type="match status" value="1"/>
</dbReference>
<dbReference type="InterPro" id="IPR014001">
    <property type="entry name" value="Helicase_ATP-bd"/>
</dbReference>
<feature type="domain" description="Helicase C-terminal" evidence="7">
    <location>
        <begin position="837"/>
        <end position="992"/>
    </location>
</feature>
<dbReference type="Pfam" id="PF00176">
    <property type="entry name" value="SNF2-rel_dom"/>
    <property type="match status" value="1"/>
</dbReference>
<evidence type="ECO:0000256" key="1">
    <source>
        <dbReference type="ARBA" id="ARBA00022741"/>
    </source>
</evidence>
<dbReference type="CDD" id="cd18008">
    <property type="entry name" value="DEXDc_SHPRH-like"/>
    <property type="match status" value="1"/>
</dbReference>
<dbReference type="SUPFAM" id="SSF52540">
    <property type="entry name" value="P-loop containing nucleoside triphosphate hydrolases"/>
    <property type="match status" value="2"/>
</dbReference>
<feature type="compositionally biased region" description="Polar residues" evidence="5">
    <location>
        <begin position="262"/>
        <end position="283"/>
    </location>
</feature>
<evidence type="ECO:0000256" key="2">
    <source>
        <dbReference type="ARBA" id="ARBA00022801"/>
    </source>
</evidence>
<protein>
    <recommendedName>
        <fullName evidence="10">Transcription termination factor 2</fullName>
    </recommendedName>
</protein>
<proteinExistence type="predicted"/>
<dbReference type="SMART" id="SM00490">
    <property type="entry name" value="HELICc"/>
    <property type="match status" value="1"/>
</dbReference>
<keyword evidence="2" id="KW-0378">Hydrolase</keyword>
<feature type="compositionally biased region" description="Basic and acidic residues" evidence="5">
    <location>
        <begin position="1"/>
        <end position="34"/>
    </location>
</feature>
<evidence type="ECO:0000313" key="8">
    <source>
        <dbReference type="EMBL" id="KAK8758633.1"/>
    </source>
</evidence>
<dbReference type="GO" id="GO:0006281">
    <property type="term" value="P:DNA repair"/>
    <property type="evidence" value="ECO:0007669"/>
    <property type="project" value="TreeGrafter"/>
</dbReference>
<evidence type="ECO:0000259" key="7">
    <source>
        <dbReference type="PROSITE" id="PS51194"/>
    </source>
</evidence>
<keyword evidence="9" id="KW-1185">Reference proteome</keyword>
<dbReference type="PROSITE" id="PS51192">
    <property type="entry name" value="HELICASE_ATP_BIND_1"/>
    <property type="match status" value="1"/>
</dbReference>
<dbReference type="SMART" id="SM00487">
    <property type="entry name" value="DEXDc"/>
    <property type="match status" value="1"/>
</dbReference>
<feature type="compositionally biased region" description="Basic and acidic residues" evidence="5">
    <location>
        <begin position="243"/>
        <end position="261"/>
    </location>
</feature>
<feature type="compositionally biased region" description="Basic and acidic residues" evidence="5">
    <location>
        <begin position="182"/>
        <end position="207"/>
    </location>
</feature>
<dbReference type="InterPro" id="IPR000330">
    <property type="entry name" value="SNF2_N"/>
</dbReference>
<evidence type="ECO:0000256" key="4">
    <source>
        <dbReference type="SAM" id="Coils"/>
    </source>
</evidence>
<gene>
    <name evidence="8" type="ORF">V5799_003735</name>
</gene>
<keyword evidence="3" id="KW-0067">ATP-binding</keyword>
<feature type="coiled-coil region" evidence="4">
    <location>
        <begin position="98"/>
        <end position="125"/>
    </location>
</feature>
<feature type="region of interest" description="Disordered" evidence="5">
    <location>
        <begin position="469"/>
        <end position="500"/>
    </location>
</feature>
<dbReference type="GO" id="GO:0016787">
    <property type="term" value="F:hydrolase activity"/>
    <property type="evidence" value="ECO:0007669"/>
    <property type="project" value="UniProtKB-KW"/>
</dbReference>
<dbReference type="AlphaFoldDB" id="A0AAQ4D843"/>
<dbReference type="PANTHER" id="PTHR45626">
    <property type="entry name" value="TRANSCRIPTION TERMINATION FACTOR 2-RELATED"/>
    <property type="match status" value="1"/>
</dbReference>
<name>A0AAQ4D843_AMBAM</name>
<dbReference type="GO" id="GO:0008094">
    <property type="term" value="F:ATP-dependent activity, acting on DNA"/>
    <property type="evidence" value="ECO:0007669"/>
    <property type="project" value="TreeGrafter"/>
</dbReference>
<dbReference type="Pfam" id="PF00271">
    <property type="entry name" value="Helicase_C"/>
    <property type="match status" value="1"/>
</dbReference>
<dbReference type="InterPro" id="IPR050628">
    <property type="entry name" value="SNF2_RAD54_helicase_TF"/>
</dbReference>
<keyword evidence="1" id="KW-0547">Nucleotide-binding</keyword>
<reference evidence="8 9" key="1">
    <citation type="journal article" date="2023" name="Arcadia Sci">
        <title>De novo assembly of a long-read Amblyomma americanum tick genome.</title>
        <authorList>
            <person name="Chou S."/>
            <person name="Poskanzer K.E."/>
            <person name="Rollins M."/>
            <person name="Thuy-Boun P.S."/>
        </authorList>
    </citation>
    <scope>NUCLEOTIDE SEQUENCE [LARGE SCALE GENOMIC DNA]</scope>
    <source>
        <strain evidence="8">F_SG_1</strain>
        <tissue evidence="8">Salivary glands</tissue>
    </source>
</reference>
<feature type="compositionally biased region" description="Basic and acidic residues" evidence="5">
    <location>
        <begin position="305"/>
        <end position="314"/>
    </location>
</feature>
<feature type="domain" description="Helicase ATP-binding" evidence="6">
    <location>
        <begin position="437"/>
        <end position="634"/>
    </location>
</feature>
<evidence type="ECO:0000256" key="3">
    <source>
        <dbReference type="ARBA" id="ARBA00022840"/>
    </source>
</evidence>
<dbReference type="Gene3D" id="3.40.50.300">
    <property type="entry name" value="P-loop containing nucleotide triphosphate hydrolases"/>
    <property type="match status" value="1"/>
</dbReference>
<evidence type="ECO:0000313" key="9">
    <source>
        <dbReference type="Proteomes" id="UP001321473"/>
    </source>
</evidence>
<dbReference type="InterPro" id="IPR027417">
    <property type="entry name" value="P-loop_NTPase"/>
</dbReference>
<evidence type="ECO:0008006" key="10">
    <source>
        <dbReference type="Google" id="ProtNLM"/>
    </source>
</evidence>
<dbReference type="PANTHER" id="PTHR45626:SF50">
    <property type="entry name" value="TRANSCRIPTION TERMINATION FACTOR 2"/>
    <property type="match status" value="1"/>
</dbReference>
<evidence type="ECO:0000259" key="6">
    <source>
        <dbReference type="PROSITE" id="PS51192"/>
    </source>
</evidence>
<organism evidence="8 9">
    <name type="scientific">Amblyomma americanum</name>
    <name type="common">Lone star tick</name>
    <dbReference type="NCBI Taxonomy" id="6943"/>
    <lineage>
        <taxon>Eukaryota</taxon>
        <taxon>Metazoa</taxon>
        <taxon>Ecdysozoa</taxon>
        <taxon>Arthropoda</taxon>
        <taxon>Chelicerata</taxon>
        <taxon>Arachnida</taxon>
        <taxon>Acari</taxon>
        <taxon>Parasitiformes</taxon>
        <taxon>Ixodida</taxon>
        <taxon>Ixodoidea</taxon>
        <taxon>Ixodidae</taxon>
        <taxon>Amblyomminae</taxon>
        <taxon>Amblyomma</taxon>
    </lineage>
</organism>
<dbReference type="EMBL" id="JARKHS020033900">
    <property type="protein sequence ID" value="KAK8758633.1"/>
    <property type="molecule type" value="Genomic_DNA"/>
</dbReference>
<sequence>MEPPGDSDRKKSDAEARQSERSEAFTRYRDDAHKHIARKQKVPHAAASLQTRCLDGTSKVSAENAVPLPTKQLPIDKSKEALELEIQKKKKVIGTIKLDTLPDRGKRLKDQLKQLEDQLSLLSLSAPSGKSAGSDDCSVVRQPPTVSSQDRNATNGAAAPPAVAEKAVKEVVHSKSVTETSASKEPRKTAPTKSDRGEHRSSKEGHTGRSLSPKGGSRVLKPADGPTTATSEAQSGKKPNSKFSHDLEKNCTDAACSEKQRLTPSEVTLTQRRSQEHVQTGSRSSEHKCASDSTDVAETSLLPKEPSHSKHPEKGVTGGSVVAKRRPVSPVARVGSHHDEPRPPTSALHSVYERRVLLVSPLPLTKTSAPAKGRGSTEEALGTRIPRGLSESCTSRLKHFAQILSSQPGEWDESPQPSVVRTPLMPHQLQALRWMLWREEQEVPGGILADAMGLGKTLTMLTLVEQQRRKDKSWKSATGSKDGGGDDDGDAATTTPSPQGGTLVVCPLSLLHQWEEEVERHLPGQWRVRVHHGRNRSTDPRELVRCHLVITTYDTISSDWARIDATGNKGLSPLFAVRWRRLVLDEAHSIRNLHTRRAKAACALTAWSRWALTGTPVHNDVGDMRALLNVVFATALFQALTESYGALQTEQRRVKFLQCRPFDDDAFWKQWVKENPGPEAMAVVMKCLLLRRTKEQAGKDGKPLVPLPKKNIVLHRLSLEGTEAKVYKELDEWSRSSGPEKYVDPVTGRELYRNTGSRRFVMLIRLQQACSHLALLKRKVLEDAAVDTDELLSASMAGLQLADESAAGEDRLDALNLERYAGAREFDSAYVSCKIKALLDMLVKVQEESNNQDKSVVVSRWTSLLSLVRQQLEKQGIPSVTIQGSVPGQQRAAHVASFNNQKQGGPKVMLLSLEAGGVGLNLIGGNHMFVLDVHWNPALEAQAFDRIHRVGQTKTVVINRLICAGTIEERILELQKHKQRLAESVVGQRRLTADDYAFLFATSS</sequence>
<accession>A0AAQ4D843</accession>
<dbReference type="GO" id="GO:0005524">
    <property type="term" value="F:ATP binding"/>
    <property type="evidence" value="ECO:0007669"/>
    <property type="project" value="UniProtKB-KW"/>
</dbReference>
<dbReference type="InterPro" id="IPR049730">
    <property type="entry name" value="SNF2/RAD54-like_C"/>
</dbReference>
<feature type="region of interest" description="Disordered" evidence="5">
    <location>
        <begin position="1"/>
        <end position="45"/>
    </location>
</feature>
<dbReference type="Proteomes" id="UP001321473">
    <property type="component" value="Unassembled WGS sequence"/>
</dbReference>
<dbReference type="CDD" id="cd18793">
    <property type="entry name" value="SF2_C_SNF"/>
    <property type="match status" value="1"/>
</dbReference>
<keyword evidence="4" id="KW-0175">Coiled coil</keyword>
<evidence type="ECO:0000256" key="5">
    <source>
        <dbReference type="SAM" id="MobiDB-lite"/>
    </source>
</evidence>
<dbReference type="InterPro" id="IPR001650">
    <property type="entry name" value="Helicase_C-like"/>
</dbReference>
<dbReference type="PROSITE" id="PS51194">
    <property type="entry name" value="HELICASE_CTER"/>
    <property type="match status" value="1"/>
</dbReference>
<feature type="compositionally biased region" description="Polar residues" evidence="5">
    <location>
        <begin position="227"/>
        <end position="242"/>
    </location>
</feature>
<feature type="compositionally biased region" description="Polar residues" evidence="5">
    <location>
        <begin position="144"/>
        <end position="155"/>
    </location>
</feature>